<comment type="caution">
    <text evidence="7">The sequence shown here is derived from an EMBL/GenBank/DDBJ whole genome shotgun (WGS) entry which is preliminary data.</text>
</comment>
<protein>
    <recommendedName>
        <fullName evidence="2">Probable chromosome-partitioning protein ParB</fullName>
    </recommendedName>
</protein>
<name>A0A6M0JV59_9GAMM</name>
<dbReference type="InterPro" id="IPR036086">
    <property type="entry name" value="ParB/Sulfiredoxin_sf"/>
</dbReference>
<dbReference type="InterPro" id="IPR003115">
    <property type="entry name" value="ParB_N"/>
</dbReference>
<dbReference type="Gene3D" id="3.90.1530.30">
    <property type="match status" value="1"/>
</dbReference>
<gene>
    <name evidence="7" type="ORF">G3446_05910</name>
</gene>
<dbReference type="Pfam" id="PF17762">
    <property type="entry name" value="HTH_ParB"/>
    <property type="match status" value="1"/>
</dbReference>
<keyword evidence="3" id="KW-0159">Chromosome partition</keyword>
<keyword evidence="4" id="KW-0238">DNA-binding</keyword>
<dbReference type="SUPFAM" id="SSF109709">
    <property type="entry name" value="KorB DNA-binding domain-like"/>
    <property type="match status" value="1"/>
</dbReference>
<evidence type="ECO:0000313" key="8">
    <source>
        <dbReference type="Proteomes" id="UP000483379"/>
    </source>
</evidence>
<feature type="domain" description="ParB-like N-terminal" evidence="6">
    <location>
        <begin position="53"/>
        <end position="148"/>
    </location>
</feature>
<dbReference type="AlphaFoldDB" id="A0A6M0JV59"/>
<sequence>MDMEQKPSAKKKGLGRGLDALLGAARTPQVAVVSGAPGESEVEAKTTTSDQIAHLPVEHIQRGRYQPRRDFDADAMRELADSILAQGVIQPIVVRPLTEPGDGGACYELIAGERRWRACQQAGVAEIPVVIREVDEQTALAIALIENIQRADLNPLEEAGALARLISEFGLTHQQVAEAVGKSRTMVTNLLRLLELEADVKALVEHSELEMGHARALLGLKGKAQSQAAKQVVAAGLSVRETERLVKRLQQADDAGETAPAPELDPNIRRLQTDLTDKLGAQVQIQHGTRGSGKLVIAYNTLDELDGILSHIK</sequence>
<dbReference type="RefSeq" id="WP_164451653.1">
    <property type="nucleotide sequence ID" value="NZ_JAAIJQ010000012.1"/>
</dbReference>
<dbReference type="EMBL" id="JAAIJQ010000012">
    <property type="protein sequence ID" value="NEV61432.1"/>
    <property type="molecule type" value="Genomic_DNA"/>
</dbReference>
<dbReference type="PANTHER" id="PTHR33375">
    <property type="entry name" value="CHROMOSOME-PARTITIONING PROTEIN PARB-RELATED"/>
    <property type="match status" value="1"/>
</dbReference>
<evidence type="ECO:0000259" key="6">
    <source>
        <dbReference type="SMART" id="SM00470"/>
    </source>
</evidence>
<dbReference type="CDD" id="cd16393">
    <property type="entry name" value="SPO0J_N"/>
    <property type="match status" value="1"/>
</dbReference>
<dbReference type="GO" id="GO:0045881">
    <property type="term" value="P:positive regulation of sporulation resulting in formation of a cellular spore"/>
    <property type="evidence" value="ECO:0007669"/>
    <property type="project" value="TreeGrafter"/>
</dbReference>
<dbReference type="Pfam" id="PF23552">
    <property type="entry name" value="ParB_C"/>
    <property type="match status" value="1"/>
</dbReference>
<evidence type="ECO:0000313" key="7">
    <source>
        <dbReference type="EMBL" id="NEV61432.1"/>
    </source>
</evidence>
<dbReference type="Proteomes" id="UP000483379">
    <property type="component" value="Unassembled WGS sequence"/>
</dbReference>
<dbReference type="GO" id="GO:0005694">
    <property type="term" value="C:chromosome"/>
    <property type="evidence" value="ECO:0007669"/>
    <property type="project" value="TreeGrafter"/>
</dbReference>
<evidence type="ECO:0000256" key="4">
    <source>
        <dbReference type="ARBA" id="ARBA00023125"/>
    </source>
</evidence>
<dbReference type="SMART" id="SM00470">
    <property type="entry name" value="ParB"/>
    <property type="match status" value="1"/>
</dbReference>
<dbReference type="InterPro" id="IPR057240">
    <property type="entry name" value="ParB_dimer_C"/>
</dbReference>
<keyword evidence="8" id="KW-1185">Reference proteome</keyword>
<dbReference type="InterPro" id="IPR004437">
    <property type="entry name" value="ParB/RepB/Spo0J"/>
</dbReference>
<accession>A0A6M0JV59</accession>
<dbReference type="GO" id="GO:0007059">
    <property type="term" value="P:chromosome segregation"/>
    <property type="evidence" value="ECO:0007669"/>
    <property type="project" value="UniProtKB-KW"/>
</dbReference>
<dbReference type="FunFam" id="3.90.1530.30:FF:000001">
    <property type="entry name" value="Chromosome partitioning protein ParB"/>
    <property type="match status" value="1"/>
</dbReference>
<dbReference type="GO" id="GO:0003677">
    <property type="term" value="F:DNA binding"/>
    <property type="evidence" value="ECO:0007669"/>
    <property type="project" value="UniProtKB-KW"/>
</dbReference>
<dbReference type="PANTHER" id="PTHR33375:SF1">
    <property type="entry name" value="CHROMOSOME-PARTITIONING PROTEIN PARB-RELATED"/>
    <property type="match status" value="1"/>
</dbReference>
<dbReference type="NCBIfam" id="TIGR00180">
    <property type="entry name" value="parB_part"/>
    <property type="match status" value="1"/>
</dbReference>
<comment type="function">
    <text evidence="5">Involved in chromosome partition. Localize to both poles of the predivisional cell following completion of DNA replication. Binds to the DNA origin of replication.</text>
</comment>
<evidence type="ECO:0000256" key="1">
    <source>
        <dbReference type="ARBA" id="ARBA00006295"/>
    </source>
</evidence>
<dbReference type="FunFam" id="1.10.10.2830:FF:000001">
    <property type="entry name" value="Chromosome partitioning protein ParB"/>
    <property type="match status" value="1"/>
</dbReference>
<comment type="similarity">
    <text evidence="1">Belongs to the ParB family.</text>
</comment>
<dbReference type="Gene3D" id="1.10.10.2830">
    <property type="match status" value="1"/>
</dbReference>
<evidence type="ECO:0000256" key="3">
    <source>
        <dbReference type="ARBA" id="ARBA00022829"/>
    </source>
</evidence>
<dbReference type="Pfam" id="PF02195">
    <property type="entry name" value="ParB_N"/>
    <property type="match status" value="1"/>
</dbReference>
<evidence type="ECO:0000256" key="5">
    <source>
        <dbReference type="ARBA" id="ARBA00025472"/>
    </source>
</evidence>
<dbReference type="InterPro" id="IPR041468">
    <property type="entry name" value="HTH_ParB/Spo0J"/>
</dbReference>
<reference evidence="7 8" key="1">
    <citation type="submission" date="2020-02" db="EMBL/GenBank/DDBJ databases">
        <title>Genome sequences of Thiorhodococcus mannitoliphagus and Thiorhodococcus minor, purple sulfur photosynthetic bacteria in the gammaproteobacterial family, Chromatiaceae.</title>
        <authorList>
            <person name="Aviles F.A."/>
            <person name="Meyer T.E."/>
            <person name="Kyndt J.A."/>
        </authorList>
    </citation>
    <scope>NUCLEOTIDE SEQUENCE [LARGE SCALE GENOMIC DNA]</scope>
    <source>
        <strain evidence="7 8">DSM 11518</strain>
    </source>
</reference>
<dbReference type="SUPFAM" id="SSF110849">
    <property type="entry name" value="ParB/Sulfiredoxin"/>
    <property type="match status" value="1"/>
</dbReference>
<evidence type="ECO:0000256" key="2">
    <source>
        <dbReference type="ARBA" id="ARBA00022372"/>
    </source>
</evidence>
<proteinExistence type="inferred from homology"/>
<organism evidence="7 8">
    <name type="scientific">Thiorhodococcus minor</name>
    <dbReference type="NCBI Taxonomy" id="57489"/>
    <lineage>
        <taxon>Bacteria</taxon>
        <taxon>Pseudomonadati</taxon>
        <taxon>Pseudomonadota</taxon>
        <taxon>Gammaproteobacteria</taxon>
        <taxon>Chromatiales</taxon>
        <taxon>Chromatiaceae</taxon>
        <taxon>Thiorhodococcus</taxon>
    </lineage>
</organism>
<dbReference type="InterPro" id="IPR050336">
    <property type="entry name" value="Chromosome_partition/occlusion"/>
</dbReference>